<dbReference type="InterPro" id="IPR036537">
    <property type="entry name" value="Adaptor_Cbl_N_dom_sf"/>
</dbReference>
<keyword evidence="1" id="KW-0175">Coiled coil</keyword>
<reference evidence="2" key="1">
    <citation type="submission" date="2023-03" db="EMBL/GenBank/DDBJ databases">
        <title>Massive genome expansion in bonnet fungi (Mycena s.s.) driven by repeated elements and novel gene families across ecological guilds.</title>
        <authorList>
            <consortium name="Lawrence Berkeley National Laboratory"/>
            <person name="Harder C.B."/>
            <person name="Miyauchi S."/>
            <person name="Viragh M."/>
            <person name="Kuo A."/>
            <person name="Thoen E."/>
            <person name="Andreopoulos B."/>
            <person name="Lu D."/>
            <person name="Skrede I."/>
            <person name="Drula E."/>
            <person name="Henrissat B."/>
            <person name="Morin E."/>
            <person name="Kohler A."/>
            <person name="Barry K."/>
            <person name="LaButti K."/>
            <person name="Morin E."/>
            <person name="Salamov A."/>
            <person name="Lipzen A."/>
            <person name="Mereny Z."/>
            <person name="Hegedus B."/>
            <person name="Baldrian P."/>
            <person name="Stursova M."/>
            <person name="Weitz H."/>
            <person name="Taylor A."/>
            <person name="Grigoriev I.V."/>
            <person name="Nagy L.G."/>
            <person name="Martin F."/>
            <person name="Kauserud H."/>
        </authorList>
    </citation>
    <scope>NUCLEOTIDE SEQUENCE</scope>
    <source>
        <strain evidence="2">CBHHK182m</strain>
    </source>
</reference>
<organism evidence="2 3">
    <name type="scientific">Mycena metata</name>
    <dbReference type="NCBI Taxonomy" id="1033252"/>
    <lineage>
        <taxon>Eukaryota</taxon>
        <taxon>Fungi</taxon>
        <taxon>Dikarya</taxon>
        <taxon>Basidiomycota</taxon>
        <taxon>Agaricomycotina</taxon>
        <taxon>Agaricomycetes</taxon>
        <taxon>Agaricomycetidae</taxon>
        <taxon>Agaricales</taxon>
        <taxon>Marasmiineae</taxon>
        <taxon>Mycenaceae</taxon>
        <taxon>Mycena</taxon>
    </lineage>
</organism>
<dbReference type="SUPFAM" id="SSF52540">
    <property type="entry name" value="P-loop containing nucleoside triphosphate hydrolases"/>
    <property type="match status" value="1"/>
</dbReference>
<protein>
    <recommendedName>
        <fullName evidence="4">NB-ARC domain-containing protein</fullName>
    </recommendedName>
</protein>
<dbReference type="GO" id="GO:0007166">
    <property type="term" value="P:cell surface receptor signaling pathway"/>
    <property type="evidence" value="ECO:0007669"/>
    <property type="project" value="InterPro"/>
</dbReference>
<dbReference type="Gene3D" id="1.25.40.10">
    <property type="entry name" value="Tetratricopeptide repeat domain"/>
    <property type="match status" value="2"/>
</dbReference>
<dbReference type="PANTHER" id="PTHR46082:SF11">
    <property type="entry name" value="AAA+ ATPASE DOMAIN-CONTAINING PROTEIN-RELATED"/>
    <property type="match status" value="1"/>
</dbReference>
<proteinExistence type="predicted"/>
<sequence>MSSNSPSSTAPPTPPQRKTVFRPFKLTSRRSTRKSDGLALLIEAAEAATAAGEFAPFPYIKVACGTFVTLLKAVENVRRNREDLKELCEKIKEIVDILQAQVSVNGETIAMRLEDVCKEFERFLQEMLVAVARMQAETEGFRGQIRGFIKSSSISAEIVGYDKRIQELISNINLITGIDTNFRAIKMESTLNALHAMISPNLSSARVPQNINNCPPATRIFQGRKKILAKMQDYFAQGPGQQHIYVLHGLGGTGKTQIALRFIQDFSYFINVFFLDASTIETIDTGFKNIARLRNTGNSSNDALTWLISKREDWLVFFDNADDPKLDLSRFLPACNHGNIIITTRNPGLRVYGTASQVSDMEEEDAVSLLLKCAAPEPLPTNKESAAEIVKALWYLPLAIIQAGTFIARSGALDRYLALYSSNSDKLMKERHAQHPSDYTWTVYTTWKISFDHLSASAAMFLQLCSFLHRNGISEEIFSRAANYNFPSLGPSKEELRQPLEFLSQFRGPNGEWDTLAFLEVTNEIVSYSLATFAPKQKTFSIHPLVHQWSRDTLPDPESIYHIIHSILGMSIQGIPAIHSQIASLKLLPHVNAVMKVKDYLAPDFTSSYGLLYLWAHRHQEAKVLKISALEKHRTLKGHDELDTLHLMHNLGVTYTKLGELKQAEELQSVVLERRGAILGRDHPETLTAMYNLAVTYRKLGWPKKAEELELLVVEKRRAILGEDHPETLDAMYSLAITYWRLGQLQKAEELGVVVVEKRTIILGDHHPDTLTVMHNLAITYNDLGQPQKAEELAFVVVKKRTVILGEDHPKTLDAMHNLALIYAKLGQFQKAVELGLVVVQKRSIILGVNHLDTLLAMGNLAATYRNLSQFEHAERIQTEVMNQFRIILGDEHPHTIVSICSLALTYRALGKVAKAEKLEESLHTNH</sequence>
<dbReference type="Pfam" id="PF13374">
    <property type="entry name" value="TPR_10"/>
    <property type="match status" value="5"/>
</dbReference>
<dbReference type="EMBL" id="JARKIB010000034">
    <property type="protein sequence ID" value="KAJ7761741.1"/>
    <property type="molecule type" value="Genomic_DNA"/>
</dbReference>
<dbReference type="CDD" id="cd21037">
    <property type="entry name" value="MLKL_NTD"/>
    <property type="match status" value="1"/>
</dbReference>
<dbReference type="InterPro" id="IPR011990">
    <property type="entry name" value="TPR-like_helical_dom_sf"/>
</dbReference>
<dbReference type="Pfam" id="PF13424">
    <property type="entry name" value="TPR_12"/>
    <property type="match status" value="1"/>
</dbReference>
<dbReference type="InterPro" id="IPR053137">
    <property type="entry name" value="NLR-like"/>
</dbReference>
<dbReference type="GO" id="GO:0043531">
    <property type="term" value="F:ADP binding"/>
    <property type="evidence" value="ECO:0007669"/>
    <property type="project" value="InterPro"/>
</dbReference>
<dbReference type="PANTHER" id="PTHR46082">
    <property type="entry name" value="ATP/GTP-BINDING PROTEIN-RELATED"/>
    <property type="match status" value="1"/>
</dbReference>
<dbReference type="Gene3D" id="1.20.930.20">
    <property type="entry name" value="Adaptor protein Cbl, N-terminal domain"/>
    <property type="match status" value="1"/>
</dbReference>
<comment type="caution">
    <text evidence="2">The sequence shown here is derived from an EMBL/GenBank/DDBJ whole genome shotgun (WGS) entry which is preliminary data.</text>
</comment>
<dbReference type="InterPro" id="IPR059179">
    <property type="entry name" value="MLKL-like_MCAfunc"/>
</dbReference>
<accession>A0AAD7JCI5</accession>
<feature type="coiled-coil region" evidence="1">
    <location>
        <begin position="74"/>
        <end position="101"/>
    </location>
</feature>
<evidence type="ECO:0000313" key="2">
    <source>
        <dbReference type="EMBL" id="KAJ7761741.1"/>
    </source>
</evidence>
<dbReference type="Gene3D" id="3.40.50.300">
    <property type="entry name" value="P-loop containing nucleotide triphosphate hydrolases"/>
    <property type="match status" value="1"/>
</dbReference>
<evidence type="ECO:0000256" key="1">
    <source>
        <dbReference type="SAM" id="Coils"/>
    </source>
</evidence>
<name>A0AAD7JCI5_9AGAR</name>
<evidence type="ECO:0008006" key="4">
    <source>
        <dbReference type="Google" id="ProtNLM"/>
    </source>
</evidence>
<gene>
    <name evidence="2" type="ORF">B0H16DRAFT_1414835</name>
</gene>
<dbReference type="Proteomes" id="UP001215598">
    <property type="component" value="Unassembled WGS sequence"/>
</dbReference>
<dbReference type="InterPro" id="IPR027417">
    <property type="entry name" value="P-loop_NTPase"/>
</dbReference>
<keyword evidence="3" id="KW-1185">Reference proteome</keyword>
<evidence type="ECO:0000313" key="3">
    <source>
        <dbReference type="Proteomes" id="UP001215598"/>
    </source>
</evidence>
<dbReference type="SUPFAM" id="SSF48452">
    <property type="entry name" value="TPR-like"/>
    <property type="match status" value="3"/>
</dbReference>
<dbReference type="AlphaFoldDB" id="A0AAD7JCI5"/>